<comment type="caution">
    <text evidence="2">The sequence shown here is derived from an EMBL/GenBank/DDBJ whole genome shotgun (WGS) entry which is preliminary data.</text>
</comment>
<sequence>MMTDGKRNAGRSKSASRPDAAAERNEQQKSVAPESAAYHKKLDGPNRPST</sequence>
<accession>A0ABV6J8J1</accession>
<dbReference type="EMBL" id="JBHLVF010000017">
    <property type="protein sequence ID" value="MFC0392205.1"/>
    <property type="molecule type" value="Genomic_DNA"/>
</dbReference>
<dbReference type="Proteomes" id="UP001589818">
    <property type="component" value="Unassembled WGS sequence"/>
</dbReference>
<evidence type="ECO:0000256" key="1">
    <source>
        <dbReference type="SAM" id="MobiDB-lite"/>
    </source>
</evidence>
<dbReference type="RefSeq" id="WP_204819318.1">
    <property type="nucleotide sequence ID" value="NZ_JANHOF010000003.1"/>
</dbReference>
<reference evidence="2 3" key="1">
    <citation type="submission" date="2024-09" db="EMBL/GenBank/DDBJ databases">
        <authorList>
            <person name="Sun Q."/>
            <person name="Mori K."/>
        </authorList>
    </citation>
    <scope>NUCLEOTIDE SEQUENCE [LARGE SCALE GENOMIC DNA]</scope>
    <source>
        <strain evidence="2 3">CCM 4839</strain>
    </source>
</reference>
<organism evidence="2 3">
    <name type="scientific">Paenibacillus mendelii</name>
    <dbReference type="NCBI Taxonomy" id="206163"/>
    <lineage>
        <taxon>Bacteria</taxon>
        <taxon>Bacillati</taxon>
        <taxon>Bacillota</taxon>
        <taxon>Bacilli</taxon>
        <taxon>Bacillales</taxon>
        <taxon>Paenibacillaceae</taxon>
        <taxon>Paenibacillus</taxon>
    </lineage>
</organism>
<proteinExistence type="predicted"/>
<evidence type="ECO:0000313" key="2">
    <source>
        <dbReference type="EMBL" id="MFC0392205.1"/>
    </source>
</evidence>
<keyword evidence="3" id="KW-1185">Reference proteome</keyword>
<name>A0ABV6J8J1_9BACL</name>
<evidence type="ECO:0000313" key="3">
    <source>
        <dbReference type="Proteomes" id="UP001589818"/>
    </source>
</evidence>
<feature type="region of interest" description="Disordered" evidence="1">
    <location>
        <begin position="1"/>
        <end position="50"/>
    </location>
</feature>
<gene>
    <name evidence="2" type="ORF">ACFFJ8_12610</name>
</gene>
<protein>
    <submittedName>
        <fullName evidence="2">Uncharacterized protein</fullName>
    </submittedName>
</protein>